<dbReference type="Proteomes" id="UP000027602">
    <property type="component" value="Chromosome"/>
</dbReference>
<dbReference type="AlphaFoldDB" id="I3DZM3"/>
<name>I3DZM3_BACMM</name>
<keyword evidence="3" id="KW-1185">Reference proteome</keyword>
<keyword evidence="1" id="KW-0812">Transmembrane</keyword>
<evidence type="ECO:0000256" key="1">
    <source>
        <dbReference type="SAM" id="Phobius"/>
    </source>
</evidence>
<organism evidence="2 3">
    <name type="scientific">Bacillus methanolicus (strain MGA3 / ATCC 53907)</name>
    <dbReference type="NCBI Taxonomy" id="796606"/>
    <lineage>
        <taxon>Bacteria</taxon>
        <taxon>Bacillati</taxon>
        <taxon>Bacillota</taxon>
        <taxon>Bacilli</taxon>
        <taxon>Bacillales</taxon>
        <taxon>Bacillaceae</taxon>
        <taxon>Bacillus</taxon>
    </lineage>
</organism>
<dbReference type="STRING" id="796606.BMMGA3_06660"/>
<dbReference type="KEGG" id="bmet:BMMGA3_06660"/>
<sequence length="96" mass="11162">MNWIAALFNKGRRQPFLNRFIRRRNNKGVMWGSLLVLGISAAVFGLGRNRNKNMVRPIQNLKNNFRMEKGSQKLNLTGLTEFAKELIPDKNQFTKK</sequence>
<accession>I3DZM3</accession>
<dbReference type="RefSeq" id="WP_003349221.1">
    <property type="nucleotide sequence ID" value="NZ_ADWW01000004.1"/>
</dbReference>
<feature type="transmembrane region" description="Helical" evidence="1">
    <location>
        <begin position="28"/>
        <end position="47"/>
    </location>
</feature>
<proteinExistence type="predicted"/>
<dbReference type="eggNOG" id="ENOG5030D2Q">
    <property type="taxonomic scope" value="Bacteria"/>
</dbReference>
<evidence type="ECO:0000313" key="2">
    <source>
        <dbReference type="EMBL" id="AIE59758.1"/>
    </source>
</evidence>
<protein>
    <submittedName>
        <fullName evidence="2">Putative membrane protein</fullName>
    </submittedName>
</protein>
<reference evidence="2 3" key="1">
    <citation type="journal article" date="2015" name="BMC Genomics">
        <title>Transcriptome analysis of thermophilic methylotrophic Bacillus methanolicus MGA3 using RNA-sequencing provides detailed insights into its previously uncharted transcriptional landscape.</title>
        <authorList>
            <person name="Irla M."/>
            <person name="Neshat A."/>
            <person name="Brautaset T."/>
            <person name="Ruckert C."/>
            <person name="Kalinowski J."/>
            <person name="Wendisch V.F."/>
        </authorList>
    </citation>
    <scope>NUCLEOTIDE SEQUENCE [LARGE SCALE GENOMIC DNA]</scope>
    <source>
        <strain evidence="3">MGA3 / ATCC 53907</strain>
    </source>
</reference>
<dbReference type="EMBL" id="CP007739">
    <property type="protein sequence ID" value="AIE59758.1"/>
    <property type="molecule type" value="Genomic_DNA"/>
</dbReference>
<keyword evidence="1" id="KW-0472">Membrane</keyword>
<gene>
    <name evidence="2" type="ORF">BMMGA3_06660</name>
</gene>
<dbReference type="HOGENOM" id="CLU_179794_0_0_9"/>
<dbReference type="OrthoDB" id="2879487at2"/>
<evidence type="ECO:0000313" key="3">
    <source>
        <dbReference type="Proteomes" id="UP000027602"/>
    </source>
</evidence>
<keyword evidence="1" id="KW-1133">Transmembrane helix</keyword>